<protein>
    <recommendedName>
        <fullName evidence="3">Bacteriophage abortive infection AbiH</fullName>
    </recommendedName>
</protein>
<evidence type="ECO:0000313" key="1">
    <source>
        <dbReference type="EMBL" id="NME42579.1"/>
    </source>
</evidence>
<comment type="caution">
    <text evidence="1">The sequence shown here is derived from an EMBL/GenBank/DDBJ whole genome shotgun (WGS) entry which is preliminary data.</text>
</comment>
<name>A0A848CAE8_9LACO</name>
<evidence type="ECO:0000313" key="2">
    <source>
        <dbReference type="Proteomes" id="UP000563853"/>
    </source>
</evidence>
<reference evidence="1 2" key="1">
    <citation type="submission" date="2020-04" db="EMBL/GenBank/DDBJ databases">
        <authorList>
            <person name="Hitch T.C.A."/>
            <person name="Wylensek D."/>
            <person name="Clavel T."/>
        </authorList>
    </citation>
    <scope>NUCLEOTIDE SEQUENCE [LARGE SCALE GENOMIC DNA]</scope>
    <source>
        <strain evidence="1 2">WCA-389-WT-5H1</strain>
    </source>
</reference>
<dbReference type="EMBL" id="JABAFP010000028">
    <property type="protein sequence ID" value="NME42579.1"/>
    <property type="molecule type" value="Genomic_DNA"/>
</dbReference>
<dbReference type="Pfam" id="PF14253">
    <property type="entry name" value="AbiH"/>
    <property type="match status" value="1"/>
</dbReference>
<dbReference type="InterPro" id="IPR025935">
    <property type="entry name" value="AbiH"/>
</dbReference>
<sequence>MVKLGIVGNGVDLALKLGTSLKEDFPKFVSEYGEGGFLTNLYFNDNKNLWGEFETRVGIIGEEFARIIGSESKSEKEILHSIGREQSFLEKEIEDQGYGELEIENVAVDHVRANFSLENISEVTEINEANKIIDSALSEMVTAANKKIETYSYKNIDEILECDWFINFNYTYTLEELNVPKNRILYLHGNLEEELIWGNTVDNVMDKNNWKLMGDDYLTAGAYKYFREKHIENTAKKLQIEKMDTFLEKINNEIDEIYVLGHSVSEPDIEYFRDLDASFPEAKWFVYNTDETVCDNLKTIGINSEYRGKLSVDVIQ</sequence>
<proteinExistence type="predicted"/>
<accession>A0A848CAE8</accession>
<gene>
    <name evidence="1" type="ORF">HF863_07370</name>
</gene>
<dbReference type="RefSeq" id="WP_170091799.1">
    <property type="nucleotide sequence ID" value="NZ_JABAFP010000028.1"/>
</dbReference>
<evidence type="ECO:0008006" key="3">
    <source>
        <dbReference type="Google" id="ProtNLM"/>
    </source>
</evidence>
<dbReference type="AlphaFoldDB" id="A0A848CAE8"/>
<dbReference type="Proteomes" id="UP000563853">
    <property type="component" value="Unassembled WGS sequence"/>
</dbReference>
<organism evidence="1 2">
    <name type="scientific">Ligilactobacillus agilis</name>
    <dbReference type="NCBI Taxonomy" id="1601"/>
    <lineage>
        <taxon>Bacteria</taxon>
        <taxon>Bacillati</taxon>
        <taxon>Bacillota</taxon>
        <taxon>Bacilli</taxon>
        <taxon>Lactobacillales</taxon>
        <taxon>Lactobacillaceae</taxon>
        <taxon>Ligilactobacillus</taxon>
    </lineage>
</organism>